<name>A0ABM9WWL0_VIBAE</name>
<evidence type="ECO:0000313" key="1">
    <source>
        <dbReference type="EMBL" id="EDN57791.1"/>
    </source>
</evidence>
<accession>A0ABM9WWL0</accession>
<gene>
    <name evidence="1" type="ORF">VEx25_0108</name>
</gene>
<proteinExistence type="predicted"/>
<dbReference type="EMBL" id="DS267815">
    <property type="protein sequence ID" value="EDN57791.1"/>
    <property type="molecule type" value="Genomic_DNA"/>
</dbReference>
<keyword evidence="2" id="KW-1185">Reference proteome</keyword>
<organism evidence="1 2">
    <name type="scientific">Vibrio antiquarius (strain Ex25)</name>
    <dbReference type="NCBI Taxonomy" id="150340"/>
    <lineage>
        <taxon>Bacteria</taxon>
        <taxon>Pseudomonadati</taxon>
        <taxon>Pseudomonadota</taxon>
        <taxon>Gammaproteobacteria</taxon>
        <taxon>Vibrionales</taxon>
        <taxon>Vibrionaceae</taxon>
        <taxon>Vibrio</taxon>
        <taxon>Vibrio diabolicus subgroup</taxon>
    </lineage>
</organism>
<evidence type="ECO:0000313" key="2">
    <source>
        <dbReference type="Proteomes" id="UP000242664"/>
    </source>
</evidence>
<evidence type="ECO:0008006" key="3">
    <source>
        <dbReference type="Google" id="ProtNLM"/>
    </source>
</evidence>
<reference evidence="2" key="1">
    <citation type="submission" date="2006-10" db="EMBL/GenBank/DDBJ databases">
        <authorList>
            <person name="Heidelberg J."/>
            <person name="Sebastian Y."/>
        </authorList>
    </citation>
    <scope>NUCLEOTIDE SEQUENCE [LARGE SCALE GENOMIC DNA]</scope>
    <source>
        <strain evidence="2">EX25</strain>
    </source>
</reference>
<protein>
    <recommendedName>
        <fullName evidence="3">Transposase</fullName>
    </recommendedName>
</protein>
<sequence>MRRVMFGLINAASKWTRFARILNVFVQKVLMAQLLSKPTLKQMLA</sequence>
<dbReference type="Proteomes" id="UP000242664">
    <property type="component" value="Unassembled WGS sequence"/>
</dbReference>